<organism evidence="1 2">
    <name type="scientific">Dorcoceras hygrometricum</name>
    <dbReference type="NCBI Taxonomy" id="472368"/>
    <lineage>
        <taxon>Eukaryota</taxon>
        <taxon>Viridiplantae</taxon>
        <taxon>Streptophyta</taxon>
        <taxon>Embryophyta</taxon>
        <taxon>Tracheophyta</taxon>
        <taxon>Spermatophyta</taxon>
        <taxon>Magnoliopsida</taxon>
        <taxon>eudicotyledons</taxon>
        <taxon>Gunneridae</taxon>
        <taxon>Pentapetalae</taxon>
        <taxon>asterids</taxon>
        <taxon>lamiids</taxon>
        <taxon>Lamiales</taxon>
        <taxon>Gesneriaceae</taxon>
        <taxon>Didymocarpoideae</taxon>
        <taxon>Trichosporeae</taxon>
        <taxon>Loxocarpinae</taxon>
        <taxon>Dorcoceras</taxon>
    </lineage>
</organism>
<evidence type="ECO:0000313" key="2">
    <source>
        <dbReference type="Proteomes" id="UP000250235"/>
    </source>
</evidence>
<protein>
    <submittedName>
        <fullName evidence="1">Uncharacterized protein</fullName>
    </submittedName>
</protein>
<name>A0A2Z7BPY2_9LAMI</name>
<evidence type="ECO:0000313" key="1">
    <source>
        <dbReference type="EMBL" id="KZV36682.1"/>
    </source>
</evidence>
<proteinExistence type="predicted"/>
<dbReference type="EMBL" id="KV003278">
    <property type="protein sequence ID" value="KZV36682.1"/>
    <property type="molecule type" value="Genomic_DNA"/>
</dbReference>
<dbReference type="Proteomes" id="UP000250235">
    <property type="component" value="Unassembled WGS sequence"/>
</dbReference>
<dbReference type="AlphaFoldDB" id="A0A2Z7BPY2"/>
<sequence length="470" mass="52566">MLATGLLLLATGMIATGLLLLATGYDACNWYSCDLFTVACDWLRCLRLVYCSLRLVYCSLRLVPSPKYLTADSHPMTVLFAEPLGSLAFLVQVSRRRSRWDVEFEPVAHFYFPFIPFSFDPVTPMGVWGVTRGLTREMIVKCLLQKRETRTRRIQIRRLPQAALLEKASKKSFELVHEYLEADFNGGQHSCSARRKRRRLDVATGCPAARDLLATVACSWYCARASDWMTSVVRRRFIKLERSVLMQRLGTQVLQLVLVLTQLVVPQEGLERHRVGVALSRDLVACVPAGCLVEADVNAGQHCCSARSKHLRLDVATGCPAARDLLATVACSWYCARASDWMTSVVRRSFIKFERSVLMQRLVTVHSSFSPAIPIVFDRFLVGIRFLRPRIVVIALGIKHVAYTHYIPFPLWQPLPCFAVASLFSYQDVRASGDSALSFPLCTEWLATTVHRLGVDASGGTDPEQAGGGD</sequence>
<accession>A0A2Z7BPY2</accession>
<reference evidence="1 2" key="1">
    <citation type="journal article" date="2015" name="Proc. Natl. Acad. Sci. U.S.A.">
        <title>The resurrection genome of Boea hygrometrica: A blueprint for survival of dehydration.</title>
        <authorList>
            <person name="Xiao L."/>
            <person name="Yang G."/>
            <person name="Zhang L."/>
            <person name="Yang X."/>
            <person name="Zhao S."/>
            <person name="Ji Z."/>
            <person name="Zhou Q."/>
            <person name="Hu M."/>
            <person name="Wang Y."/>
            <person name="Chen M."/>
            <person name="Xu Y."/>
            <person name="Jin H."/>
            <person name="Xiao X."/>
            <person name="Hu G."/>
            <person name="Bao F."/>
            <person name="Hu Y."/>
            <person name="Wan P."/>
            <person name="Li L."/>
            <person name="Deng X."/>
            <person name="Kuang T."/>
            <person name="Xiang C."/>
            <person name="Zhu J.K."/>
            <person name="Oliver M.J."/>
            <person name="He Y."/>
        </authorList>
    </citation>
    <scope>NUCLEOTIDE SEQUENCE [LARGE SCALE GENOMIC DNA]</scope>
    <source>
        <strain evidence="2">cv. XS01</strain>
    </source>
</reference>
<gene>
    <name evidence="1" type="ORF">F511_14785</name>
</gene>
<keyword evidence="2" id="KW-1185">Reference proteome</keyword>